<evidence type="ECO:0000256" key="1">
    <source>
        <dbReference type="SAM" id="Coils"/>
    </source>
</evidence>
<feature type="compositionally biased region" description="Basic and acidic residues" evidence="2">
    <location>
        <begin position="776"/>
        <end position="787"/>
    </location>
</feature>
<sequence>MDEDLRHICSVLGIGRKTRQRLENVEIYTLDHLLGAEERFQEREFGELTEMQNYRLLVAIDWRKKHKDADILEEFEVDMFEEYEEEFDKRKKEEQIQNEKKKVEIEQFMSVVMGRTFSGNLSAEDKQDMEFGKLVFQKFKCGEYSREDLYKYCTNAVMQSANLKKHLGNFAYRDFISIFMLHFFKCAGYHVGEELSVYLQKNVVVAGRTQSGKSAVKGVIMFLCHLMEIPQIIVTKGVTESVDLHAKLQVFASRTTMDQNYIVVVSRKKDGKGIKVKDNEIKNALENGGVVVLADTSHQVRAKVCRALKEYREKNPGGKFVLTIDEADAMLWRTEKQVQQFERALNELQSLGPALTTYISATPLPFMLKLASNSDCDLDFFNLSPSDNYVGIESTKPLTDENGDNLFLEINEINKNTVIYDIPYANEKVMALYNDALSNEGGSKKGILLLDVTNPRVNVDLNVFMKAERVQHFYRQKKKDMIAIAFVGRGISVKFPGKNWEHERWKNSLIGEVIKNIDEDKNYGLDMPIFIFGFSKMRRGISFRSDHRVPTHMTMMLSRGHNLSTVIQTLGRATYNGKDTLQTNGFQHVTILTTQMDYEIGISVQCYLDEVSSRNKNGESFKDALTGSNKEHSYAANWVDKSFRKTGALKTTQHDYRNGVNFEERTELNENEKKIKEKLWDVKDAQILFRSLIRLQRRKDFKSGEKLVNPDVITSDLEDMEDIKLSKTKVNTLLKDFCDHMLIVKVEEGWYLLQRDLRQFMNEEFGEIPLLEVSDDGSKSEESPQHSDDEESLLSAMSPHTRGAVRDNVVQKTNQTNDHSQDVNIVTQETIDMNMSINDDVSISSISFNSEHLRSNESFSFPGDNHDPNINMVSQTGDSTTQLNDSGIYSPSRGRGNRGYTSKRSRDAGCTSRSEAPKKKKKQQQQFSELITNEIVSKIHMREEDEYFVTGSYLVQPHFKRIIYYAKKNEGLREIAKKFKVDVKVIVAINKQRQEMSDIRSKSRISINNSPIVLPLEDFSVRFTKSFATIANTIAAIDVKDIPLVNEDDEAVEGSYLILPQKDRMIYYSHDNETPNQISARVKVNAKDIVKINKTRKEYKNLWANAELKVNSPIILPRTLCFQNNFDSIE</sequence>
<comment type="caution">
    <text evidence="3">The sequence shown here is derived from an EMBL/GenBank/DDBJ whole genome shotgun (WGS) entry which is preliminary data.</text>
</comment>
<feature type="region of interest" description="Disordered" evidence="2">
    <location>
        <begin position="857"/>
        <end position="926"/>
    </location>
</feature>
<protein>
    <submittedName>
        <fullName evidence="3">Uncharacterized protein</fullName>
    </submittedName>
</protein>
<name>A0AAD3CL02_9STRA</name>
<reference evidence="3 4" key="1">
    <citation type="journal article" date="2021" name="Sci. Rep.">
        <title>The genome of the diatom Chaetoceros tenuissimus carries an ancient integrated fragment of an extant virus.</title>
        <authorList>
            <person name="Hongo Y."/>
            <person name="Kimura K."/>
            <person name="Takaki Y."/>
            <person name="Yoshida Y."/>
            <person name="Baba S."/>
            <person name="Kobayashi G."/>
            <person name="Nagasaki K."/>
            <person name="Hano T."/>
            <person name="Tomaru Y."/>
        </authorList>
    </citation>
    <scope>NUCLEOTIDE SEQUENCE [LARGE SCALE GENOMIC DNA]</scope>
    <source>
        <strain evidence="3 4">NIES-3715</strain>
    </source>
</reference>
<gene>
    <name evidence="3" type="ORF">CTEN210_03064</name>
</gene>
<evidence type="ECO:0000313" key="3">
    <source>
        <dbReference type="EMBL" id="GFH46590.1"/>
    </source>
</evidence>
<organism evidence="3 4">
    <name type="scientific">Chaetoceros tenuissimus</name>
    <dbReference type="NCBI Taxonomy" id="426638"/>
    <lineage>
        <taxon>Eukaryota</taxon>
        <taxon>Sar</taxon>
        <taxon>Stramenopiles</taxon>
        <taxon>Ochrophyta</taxon>
        <taxon>Bacillariophyta</taxon>
        <taxon>Coscinodiscophyceae</taxon>
        <taxon>Chaetocerotophycidae</taxon>
        <taxon>Chaetocerotales</taxon>
        <taxon>Chaetocerotaceae</taxon>
        <taxon>Chaetoceros</taxon>
    </lineage>
</organism>
<dbReference type="AlphaFoldDB" id="A0AAD3CL02"/>
<keyword evidence="4" id="KW-1185">Reference proteome</keyword>
<feature type="compositionally biased region" description="Polar residues" evidence="2">
    <location>
        <begin position="871"/>
        <end position="889"/>
    </location>
</feature>
<keyword evidence="1" id="KW-0175">Coiled coil</keyword>
<evidence type="ECO:0000313" key="4">
    <source>
        <dbReference type="Proteomes" id="UP001054902"/>
    </source>
</evidence>
<feature type="coiled-coil region" evidence="1">
    <location>
        <begin position="324"/>
        <end position="351"/>
    </location>
</feature>
<accession>A0AAD3CL02</accession>
<proteinExistence type="predicted"/>
<feature type="region of interest" description="Disordered" evidence="2">
    <location>
        <begin position="771"/>
        <end position="794"/>
    </location>
</feature>
<evidence type="ECO:0000256" key="2">
    <source>
        <dbReference type="SAM" id="MobiDB-lite"/>
    </source>
</evidence>
<dbReference type="EMBL" id="BLLK01000022">
    <property type="protein sequence ID" value="GFH46590.1"/>
    <property type="molecule type" value="Genomic_DNA"/>
</dbReference>
<dbReference type="Proteomes" id="UP001054902">
    <property type="component" value="Unassembled WGS sequence"/>
</dbReference>